<feature type="region of interest" description="Disordered" evidence="1">
    <location>
        <begin position="242"/>
        <end position="268"/>
    </location>
</feature>
<feature type="region of interest" description="Disordered" evidence="1">
    <location>
        <begin position="313"/>
        <end position="343"/>
    </location>
</feature>
<protein>
    <submittedName>
        <fullName evidence="2">Uncharacterized protein</fullName>
    </submittedName>
</protein>
<evidence type="ECO:0000313" key="3">
    <source>
        <dbReference type="Proteomes" id="UP000250235"/>
    </source>
</evidence>
<dbReference type="EMBL" id="KQ999839">
    <property type="protein sequence ID" value="KZV41024.1"/>
    <property type="molecule type" value="Genomic_DNA"/>
</dbReference>
<feature type="compositionally biased region" description="Low complexity" evidence="1">
    <location>
        <begin position="166"/>
        <end position="177"/>
    </location>
</feature>
<accession>A0A2Z7C289</accession>
<dbReference type="PANTHER" id="PTHR35477:SF1">
    <property type="entry name" value="OS06G0728500 PROTEIN"/>
    <property type="match status" value="1"/>
</dbReference>
<gene>
    <name evidence="2" type="ORF">F511_14000</name>
</gene>
<dbReference type="OrthoDB" id="1910495at2759"/>
<evidence type="ECO:0000313" key="2">
    <source>
        <dbReference type="EMBL" id="KZV41024.1"/>
    </source>
</evidence>
<evidence type="ECO:0000256" key="1">
    <source>
        <dbReference type="SAM" id="MobiDB-lite"/>
    </source>
</evidence>
<feature type="compositionally biased region" description="Basic and acidic residues" evidence="1">
    <location>
        <begin position="313"/>
        <end position="328"/>
    </location>
</feature>
<name>A0A2Z7C289_9LAMI</name>
<reference evidence="2 3" key="1">
    <citation type="journal article" date="2015" name="Proc. Natl. Acad. Sci. U.S.A.">
        <title>The resurrection genome of Boea hygrometrica: A blueprint for survival of dehydration.</title>
        <authorList>
            <person name="Xiao L."/>
            <person name="Yang G."/>
            <person name="Zhang L."/>
            <person name="Yang X."/>
            <person name="Zhao S."/>
            <person name="Ji Z."/>
            <person name="Zhou Q."/>
            <person name="Hu M."/>
            <person name="Wang Y."/>
            <person name="Chen M."/>
            <person name="Xu Y."/>
            <person name="Jin H."/>
            <person name="Xiao X."/>
            <person name="Hu G."/>
            <person name="Bao F."/>
            <person name="Hu Y."/>
            <person name="Wan P."/>
            <person name="Li L."/>
            <person name="Deng X."/>
            <person name="Kuang T."/>
            <person name="Xiang C."/>
            <person name="Zhu J.K."/>
            <person name="Oliver M.J."/>
            <person name="He Y."/>
        </authorList>
    </citation>
    <scope>NUCLEOTIDE SEQUENCE [LARGE SCALE GENOMIC DNA]</scope>
    <source>
        <strain evidence="3">cv. XS01</strain>
    </source>
</reference>
<proteinExistence type="predicted"/>
<feature type="region of interest" description="Disordered" evidence="1">
    <location>
        <begin position="166"/>
        <end position="189"/>
    </location>
</feature>
<sequence>MNACDATDLDADALLPPRKRLLAGLKRQSSDVNFPVMSNSSNAGSEFDVHLNHLLGSQLSNPNTTIEEIVEASRHAATEAAKIAGIARANAEDKAAKAAKAVAAAKNALELVATLSEEASKKEHRLKKNKLKKHIPVESLYSKIKGKTNCRADEELARNLHRSINSSPRISKSLPSSDAKTHKHKKIKSSACYEKTHILGGGLVGEGNRPSIAISTGNCIQGEVSTKGPVKEIEETRVDLNTPRSDKVGKPTLFHREESHPSTTDRTKLEHREIEVLNSKDKVADTFDGFGKKRGRVKQKKLPLSICSFRDKTGPKEWQKSKGLRQSEDNSSGVAAGNRPTFPDSLIPVERTSVWKCQAFKAPACVKQNKVIQS</sequence>
<dbReference type="AlphaFoldDB" id="A0A2Z7C289"/>
<dbReference type="Proteomes" id="UP000250235">
    <property type="component" value="Unassembled WGS sequence"/>
</dbReference>
<organism evidence="2 3">
    <name type="scientific">Dorcoceras hygrometricum</name>
    <dbReference type="NCBI Taxonomy" id="472368"/>
    <lineage>
        <taxon>Eukaryota</taxon>
        <taxon>Viridiplantae</taxon>
        <taxon>Streptophyta</taxon>
        <taxon>Embryophyta</taxon>
        <taxon>Tracheophyta</taxon>
        <taxon>Spermatophyta</taxon>
        <taxon>Magnoliopsida</taxon>
        <taxon>eudicotyledons</taxon>
        <taxon>Gunneridae</taxon>
        <taxon>Pentapetalae</taxon>
        <taxon>asterids</taxon>
        <taxon>lamiids</taxon>
        <taxon>Lamiales</taxon>
        <taxon>Gesneriaceae</taxon>
        <taxon>Didymocarpoideae</taxon>
        <taxon>Trichosporeae</taxon>
        <taxon>Loxocarpinae</taxon>
        <taxon>Dorcoceras</taxon>
    </lineage>
</organism>
<keyword evidence="3" id="KW-1185">Reference proteome</keyword>
<dbReference type="PANTHER" id="PTHR35477">
    <property type="entry name" value="OS06G0728500 PROTEIN"/>
    <property type="match status" value="1"/>
</dbReference>